<proteinExistence type="inferred from homology"/>
<dbReference type="InterPro" id="IPR007305">
    <property type="entry name" value="Vesicle_transpt_Got1/SFT2"/>
</dbReference>
<dbReference type="OrthoDB" id="204784at2759"/>
<dbReference type="GO" id="GO:0006888">
    <property type="term" value="P:endoplasmic reticulum to Golgi vesicle-mediated transport"/>
    <property type="evidence" value="ECO:0007669"/>
    <property type="project" value="InterPro"/>
</dbReference>
<dbReference type="Pfam" id="PF04178">
    <property type="entry name" value="Got1"/>
    <property type="match status" value="1"/>
</dbReference>
<evidence type="ECO:0000256" key="1">
    <source>
        <dbReference type="ARBA" id="ARBA00004653"/>
    </source>
</evidence>
<feature type="transmembrane region" description="Helical" evidence="7">
    <location>
        <begin position="7"/>
        <end position="30"/>
    </location>
</feature>
<comment type="similarity">
    <text evidence="6">Belongs to the GOT1 family.</text>
</comment>
<name>K8EC41_9CHLO</name>
<organism evidence="8 9">
    <name type="scientific">Bathycoccus prasinos</name>
    <dbReference type="NCBI Taxonomy" id="41875"/>
    <lineage>
        <taxon>Eukaryota</taxon>
        <taxon>Viridiplantae</taxon>
        <taxon>Chlorophyta</taxon>
        <taxon>Mamiellophyceae</taxon>
        <taxon>Mamiellales</taxon>
        <taxon>Bathycoccaceae</taxon>
        <taxon>Bathycoccus</taxon>
    </lineage>
</organism>
<keyword evidence="4" id="KW-0333">Golgi apparatus</keyword>
<dbReference type="GO" id="GO:0005829">
    <property type="term" value="C:cytosol"/>
    <property type="evidence" value="ECO:0007669"/>
    <property type="project" value="GOC"/>
</dbReference>
<evidence type="ECO:0000256" key="7">
    <source>
        <dbReference type="SAM" id="Phobius"/>
    </source>
</evidence>
<evidence type="ECO:0000313" key="8">
    <source>
        <dbReference type="EMBL" id="CCO15459.1"/>
    </source>
</evidence>
<sequence>MIILVIIIEIGIGLIAFGCGFTTLGVFLFFDRALLAMGNLMFLSGVTTTIGPRATMKFFIKPRNQRGAFCFILGLLLVLMKWAVVGMIIECYGFFALFAGFFPTVLLFLQRVPVLGTMLRFPGVNQFVKKIVKKGQRLPV</sequence>
<reference evidence="8 9" key="1">
    <citation type="submission" date="2011-10" db="EMBL/GenBank/DDBJ databases">
        <authorList>
            <person name="Genoscope - CEA"/>
        </authorList>
    </citation>
    <scope>NUCLEOTIDE SEQUENCE [LARGE SCALE GENOMIC DNA]</scope>
    <source>
        <strain evidence="8 9">RCC 1105</strain>
    </source>
</reference>
<gene>
    <name evidence="8" type="ORF">Bathy03g00620</name>
</gene>
<feature type="transmembrane region" description="Helical" evidence="7">
    <location>
        <begin position="95"/>
        <end position="112"/>
    </location>
</feature>
<dbReference type="RefSeq" id="XP_007514022.1">
    <property type="nucleotide sequence ID" value="XM_007513960.1"/>
</dbReference>
<evidence type="ECO:0000256" key="5">
    <source>
        <dbReference type="ARBA" id="ARBA00023136"/>
    </source>
</evidence>
<dbReference type="Proteomes" id="UP000198341">
    <property type="component" value="Chromosome 3"/>
</dbReference>
<feature type="transmembrane region" description="Helical" evidence="7">
    <location>
        <begin position="36"/>
        <end position="56"/>
    </location>
</feature>
<keyword evidence="2 7" id="KW-0812">Transmembrane</keyword>
<dbReference type="AlphaFoldDB" id="K8EC41"/>
<dbReference type="PANTHER" id="PTHR21493">
    <property type="entry name" value="CGI-141-RELATED/LIPASE CONTAINING PROTEIN"/>
    <property type="match status" value="1"/>
</dbReference>
<dbReference type="InterPro" id="IPR045176">
    <property type="entry name" value="Got1"/>
</dbReference>
<keyword evidence="5 7" id="KW-0472">Membrane</keyword>
<dbReference type="KEGG" id="bpg:Bathy03g00620"/>
<keyword evidence="3 7" id="KW-1133">Transmembrane helix</keyword>
<evidence type="ECO:0000313" key="9">
    <source>
        <dbReference type="Proteomes" id="UP000198341"/>
    </source>
</evidence>
<keyword evidence="9" id="KW-1185">Reference proteome</keyword>
<evidence type="ECO:0008006" key="10">
    <source>
        <dbReference type="Google" id="ProtNLM"/>
    </source>
</evidence>
<evidence type="ECO:0000256" key="4">
    <source>
        <dbReference type="ARBA" id="ARBA00023034"/>
    </source>
</evidence>
<dbReference type="GeneID" id="19016600"/>
<dbReference type="STRING" id="41875.K8EC41"/>
<dbReference type="GO" id="GO:0042147">
    <property type="term" value="P:retrograde transport, endosome to Golgi"/>
    <property type="evidence" value="ECO:0007669"/>
    <property type="project" value="InterPro"/>
</dbReference>
<protein>
    <recommendedName>
        <fullName evidence="10">Vesicle transport protein GOT1B</fullName>
    </recommendedName>
</protein>
<evidence type="ECO:0000256" key="3">
    <source>
        <dbReference type="ARBA" id="ARBA00022989"/>
    </source>
</evidence>
<comment type="subcellular location">
    <subcellularLocation>
        <location evidence="1">Golgi apparatus membrane</location>
        <topology evidence="1">Multi-pass membrane protein</topology>
    </subcellularLocation>
</comment>
<dbReference type="PANTHER" id="PTHR21493:SF9">
    <property type="entry name" value="GOLGI TRANSPORT PROTEIN 1-RELATED"/>
    <property type="match status" value="1"/>
</dbReference>
<evidence type="ECO:0000256" key="6">
    <source>
        <dbReference type="ARBA" id="ARBA00025799"/>
    </source>
</evidence>
<dbReference type="eggNOG" id="KOG1743">
    <property type="taxonomic scope" value="Eukaryota"/>
</dbReference>
<feature type="transmembrane region" description="Helical" evidence="7">
    <location>
        <begin position="68"/>
        <end position="89"/>
    </location>
</feature>
<evidence type="ECO:0000256" key="2">
    <source>
        <dbReference type="ARBA" id="ARBA00022692"/>
    </source>
</evidence>
<dbReference type="EMBL" id="FO082276">
    <property type="protein sequence ID" value="CCO15459.1"/>
    <property type="molecule type" value="Genomic_DNA"/>
</dbReference>
<accession>K8EC41</accession>
<dbReference type="GO" id="GO:0000139">
    <property type="term" value="C:Golgi membrane"/>
    <property type="evidence" value="ECO:0007669"/>
    <property type="project" value="UniProtKB-SubCell"/>
</dbReference>